<evidence type="ECO:0000256" key="1">
    <source>
        <dbReference type="ARBA" id="ARBA00022723"/>
    </source>
</evidence>
<keyword evidence="7" id="KW-1185">Reference proteome</keyword>
<proteinExistence type="predicted"/>
<organism evidence="6 7">
    <name type="scientific">Phytophthora pseudosyringae</name>
    <dbReference type="NCBI Taxonomy" id="221518"/>
    <lineage>
        <taxon>Eukaryota</taxon>
        <taxon>Sar</taxon>
        <taxon>Stramenopiles</taxon>
        <taxon>Oomycota</taxon>
        <taxon>Peronosporomycetes</taxon>
        <taxon>Peronosporales</taxon>
        <taxon>Peronosporaceae</taxon>
        <taxon>Phytophthora</taxon>
    </lineage>
</organism>
<protein>
    <recommendedName>
        <fullName evidence="5">Zinc finger RING-type eukaryotic domain-containing protein</fullName>
    </recommendedName>
</protein>
<dbReference type="Pfam" id="PF13445">
    <property type="entry name" value="zf-RING_UBOX"/>
    <property type="match status" value="1"/>
</dbReference>
<dbReference type="OrthoDB" id="9977870at2759"/>
<dbReference type="InterPro" id="IPR027370">
    <property type="entry name" value="Znf-RING_euk"/>
</dbReference>
<evidence type="ECO:0000259" key="5">
    <source>
        <dbReference type="Pfam" id="PF13445"/>
    </source>
</evidence>
<accession>A0A8T1W9U1</accession>
<evidence type="ECO:0000256" key="4">
    <source>
        <dbReference type="SAM" id="MobiDB-lite"/>
    </source>
</evidence>
<reference evidence="6" key="1">
    <citation type="submission" date="2021-02" db="EMBL/GenBank/DDBJ databases">
        <authorList>
            <person name="Palmer J.M."/>
        </authorList>
    </citation>
    <scope>NUCLEOTIDE SEQUENCE</scope>
    <source>
        <strain evidence="6">SCRP734</strain>
    </source>
</reference>
<name>A0A8T1W9U1_9STRA</name>
<evidence type="ECO:0000256" key="2">
    <source>
        <dbReference type="ARBA" id="ARBA00022771"/>
    </source>
</evidence>
<evidence type="ECO:0000313" key="7">
    <source>
        <dbReference type="Proteomes" id="UP000694044"/>
    </source>
</evidence>
<gene>
    <name evidence="6" type="ORF">PHYPSEUDO_008993</name>
</gene>
<evidence type="ECO:0000256" key="3">
    <source>
        <dbReference type="ARBA" id="ARBA00022833"/>
    </source>
</evidence>
<keyword evidence="1" id="KW-0479">Metal-binding</keyword>
<dbReference type="InterPro" id="IPR017907">
    <property type="entry name" value="Znf_RING_CS"/>
</dbReference>
<dbReference type="Pfam" id="PF26200">
    <property type="entry name" value="Rcat_RNF216"/>
    <property type="match status" value="1"/>
</dbReference>
<keyword evidence="2" id="KW-0863">Zinc-finger</keyword>
<comment type="caution">
    <text evidence="6">The sequence shown here is derived from an EMBL/GenBank/DDBJ whole genome shotgun (WGS) entry which is preliminary data.</text>
</comment>
<dbReference type="AlphaFoldDB" id="A0A8T1W9U1"/>
<dbReference type="GO" id="GO:0008270">
    <property type="term" value="F:zinc ion binding"/>
    <property type="evidence" value="ECO:0007669"/>
    <property type="project" value="UniProtKB-KW"/>
</dbReference>
<dbReference type="Proteomes" id="UP000694044">
    <property type="component" value="Unassembled WGS sequence"/>
</dbReference>
<sequence length="180" mass="19439">MCGSWFSRGTKAPEVTSPLERAPREPAAPPRVTSSLHPSPRHGKLSDGRACASCFNVGGAPGTPVLLAVPCGHVFCEACVWKRCSLGLTDRRLVPAHCCGLEFPSEYVEKALGAAGFQTYSRYVRERHWKSTTLRSDVEYAAMVKRDGGMQCPSCGVGVKKISGCQGVKCLCGHQFLYMS</sequence>
<feature type="domain" description="Zinc finger RING-type eukaryotic" evidence="5">
    <location>
        <begin position="51"/>
        <end position="83"/>
    </location>
</feature>
<evidence type="ECO:0000313" key="6">
    <source>
        <dbReference type="EMBL" id="KAG7390031.1"/>
    </source>
</evidence>
<dbReference type="PROSITE" id="PS00518">
    <property type="entry name" value="ZF_RING_1"/>
    <property type="match status" value="1"/>
</dbReference>
<keyword evidence="3" id="KW-0862">Zinc</keyword>
<dbReference type="EMBL" id="JAGDFM010000037">
    <property type="protein sequence ID" value="KAG7390031.1"/>
    <property type="molecule type" value="Genomic_DNA"/>
</dbReference>
<feature type="region of interest" description="Disordered" evidence="4">
    <location>
        <begin position="1"/>
        <end position="44"/>
    </location>
</feature>